<dbReference type="OrthoDB" id="2014201at2759"/>
<dbReference type="PANTHER" id="PTHR11183">
    <property type="entry name" value="GLYCOGENIN SUBFAMILY MEMBER"/>
    <property type="match status" value="1"/>
</dbReference>
<keyword evidence="3" id="KW-1185">Reference proteome</keyword>
<dbReference type="SUPFAM" id="SSF53448">
    <property type="entry name" value="Nucleotide-diphospho-sugar transferases"/>
    <property type="match status" value="1"/>
</dbReference>
<dbReference type="InterPro" id="IPR029044">
    <property type="entry name" value="Nucleotide-diphossugar_trans"/>
</dbReference>
<accession>A0A9P6U3V7</accession>
<evidence type="ECO:0008006" key="4">
    <source>
        <dbReference type="Google" id="ProtNLM"/>
    </source>
</evidence>
<dbReference type="Pfam" id="PF01501">
    <property type="entry name" value="Glyco_transf_8"/>
    <property type="match status" value="2"/>
</dbReference>
<comment type="caution">
    <text evidence="2">The sequence shown here is derived from an EMBL/GenBank/DDBJ whole genome shotgun (WGS) entry which is preliminary data.</text>
</comment>
<dbReference type="InterPro" id="IPR050587">
    <property type="entry name" value="GNT1/Glycosyltrans_8"/>
</dbReference>
<dbReference type="InterPro" id="IPR002495">
    <property type="entry name" value="Glyco_trans_8"/>
</dbReference>
<name>A0A9P6U3V7_9FUNG</name>
<organism evidence="2 3">
    <name type="scientific">Mortierella polycephala</name>
    <dbReference type="NCBI Taxonomy" id="41804"/>
    <lineage>
        <taxon>Eukaryota</taxon>
        <taxon>Fungi</taxon>
        <taxon>Fungi incertae sedis</taxon>
        <taxon>Mucoromycota</taxon>
        <taxon>Mortierellomycotina</taxon>
        <taxon>Mortierellomycetes</taxon>
        <taxon>Mortierellales</taxon>
        <taxon>Mortierellaceae</taxon>
        <taxon>Mortierella</taxon>
    </lineage>
</organism>
<reference evidence="2" key="1">
    <citation type="journal article" date="2020" name="Fungal Divers.">
        <title>Resolving the Mortierellaceae phylogeny through synthesis of multi-gene phylogenetics and phylogenomics.</title>
        <authorList>
            <person name="Vandepol N."/>
            <person name="Liber J."/>
            <person name="Desiro A."/>
            <person name="Na H."/>
            <person name="Kennedy M."/>
            <person name="Barry K."/>
            <person name="Grigoriev I.V."/>
            <person name="Miller A.N."/>
            <person name="O'Donnell K."/>
            <person name="Stajich J.E."/>
            <person name="Bonito G."/>
        </authorList>
    </citation>
    <scope>NUCLEOTIDE SEQUENCE</scope>
    <source>
        <strain evidence="2">KOD948</strain>
    </source>
</reference>
<dbReference type="Proteomes" id="UP000726737">
    <property type="component" value="Unassembled WGS sequence"/>
</dbReference>
<evidence type="ECO:0000313" key="2">
    <source>
        <dbReference type="EMBL" id="KAG0258523.1"/>
    </source>
</evidence>
<dbReference type="Gene3D" id="3.90.550.10">
    <property type="entry name" value="Spore Coat Polysaccharide Biosynthesis Protein SpsA, Chain A"/>
    <property type="match status" value="1"/>
</dbReference>
<feature type="compositionally biased region" description="Low complexity" evidence="1">
    <location>
        <begin position="90"/>
        <end position="107"/>
    </location>
</feature>
<dbReference type="AlphaFoldDB" id="A0A9P6U3V7"/>
<gene>
    <name evidence="2" type="ORF">BG011_003231</name>
</gene>
<dbReference type="GO" id="GO:0016757">
    <property type="term" value="F:glycosyltransferase activity"/>
    <property type="evidence" value="ECO:0007669"/>
    <property type="project" value="InterPro"/>
</dbReference>
<proteinExistence type="predicted"/>
<evidence type="ECO:0000313" key="3">
    <source>
        <dbReference type="Proteomes" id="UP000726737"/>
    </source>
</evidence>
<feature type="region of interest" description="Disordered" evidence="1">
    <location>
        <begin position="86"/>
        <end position="110"/>
    </location>
</feature>
<protein>
    <recommendedName>
        <fullName evidence="4">Nucleotide-diphospho-sugar transferase</fullName>
    </recommendedName>
</protein>
<evidence type="ECO:0000256" key="1">
    <source>
        <dbReference type="SAM" id="MobiDB-lite"/>
    </source>
</evidence>
<dbReference type="EMBL" id="JAAAJA010000216">
    <property type="protein sequence ID" value="KAG0258523.1"/>
    <property type="molecule type" value="Genomic_DNA"/>
</dbReference>
<sequence length="428" mass="48982">MFKNNSTADRAWVTYLSDNSYLVGCLVLAYSLRKVKSRYPLVVMTPISPMLEDRDLEELRRTSNIILEPIDTSVWQLSRKHQSQTLCDTSSSDSINNSDSSSSSSSSEDGEKKTYLWDYFIHTWAKLAAWGLVRYKRLVLLDCDMLVRINMDQLLNENPRKNGRYTIEKGIDMAEEGEEEDEGEEKNKLNEKKLQLGHADAYLDLPPNWVAAAHACTCNPMHNPRYPASWTPESCAYSQFTGNPCPPSHNYIIQNGKEQEQQVADLQVSSSLPSPSSAASFLERRSYFNSGLVVLIPSLDQLKTIQTTFREIKCPSHYTFPDQDLLNEVFRGRWKSLGYGYNALKTLVFTHAPIWNEGLTIPALLDNNNLSTQNQQTMPVVNIHYILEKPWKVADLNKARIESNRFVEHYSWWWQAHDELLRDSALTG</sequence>